<dbReference type="Pfam" id="PF18317">
    <property type="entry name" value="SDH_C"/>
    <property type="match status" value="1"/>
</dbReference>
<sequence>MIEQRARKAAVCGKPIAHSLSPFIHTAGFAASGLLDWTYTAIECAESELPDVIAGLGPEWAGLSLTMPLKETALRLASSASPLAIAVGCANTLVHQSDGTWHADNTDVVGMVRVLREAGLGAGTGRHAAKVDPPRITVLGGGGTARAALGAAAQLGARKVTVVTRRPEAREQLDPVAVALDIALEGVAWSGAPGAFDADAIISTVPKGAADHLAEQVSWRPGSVFFDALYDPWPTPLAASAAKHDVPVLSGLDLLLAQALSQFEQFTGLPSAPEEAMRKALDEAVRDR</sequence>
<dbReference type="SUPFAM" id="SSF51735">
    <property type="entry name" value="NAD(P)-binding Rossmann-fold domains"/>
    <property type="match status" value="1"/>
</dbReference>
<name>A0ABT6WV33_9ACTN</name>
<keyword evidence="5" id="KW-0560">Oxidoreductase</keyword>
<dbReference type="InterPro" id="IPR041121">
    <property type="entry name" value="SDH_C"/>
</dbReference>
<dbReference type="EC" id="1.1.1.25" evidence="5"/>
<protein>
    <submittedName>
        <fullName evidence="5">Shikimate dehydrogenase</fullName>
        <ecNumber evidence="5">1.1.1.25</ecNumber>
    </submittedName>
</protein>
<keyword evidence="2" id="KW-0028">Amino-acid biosynthesis</keyword>
<keyword evidence="6" id="KW-1185">Reference proteome</keyword>
<evidence type="ECO:0000256" key="2">
    <source>
        <dbReference type="ARBA" id="ARBA00023141"/>
    </source>
</evidence>
<dbReference type="InterPro" id="IPR022893">
    <property type="entry name" value="Shikimate_DH_fam"/>
</dbReference>
<dbReference type="InterPro" id="IPR013708">
    <property type="entry name" value="Shikimate_DH-bd_N"/>
</dbReference>
<dbReference type="PANTHER" id="PTHR21089">
    <property type="entry name" value="SHIKIMATE DEHYDROGENASE"/>
    <property type="match status" value="1"/>
</dbReference>
<dbReference type="Gene3D" id="3.40.50.720">
    <property type="entry name" value="NAD(P)-binding Rossmann-like Domain"/>
    <property type="match status" value="1"/>
</dbReference>
<evidence type="ECO:0000259" key="3">
    <source>
        <dbReference type="Pfam" id="PF08501"/>
    </source>
</evidence>
<dbReference type="Pfam" id="PF08501">
    <property type="entry name" value="Shikimate_dh_N"/>
    <property type="match status" value="1"/>
</dbReference>
<evidence type="ECO:0000313" key="5">
    <source>
        <dbReference type="EMBL" id="MDI6103606.1"/>
    </source>
</evidence>
<dbReference type="Gene3D" id="3.40.50.10860">
    <property type="entry name" value="Leucine Dehydrogenase, chain A, domain 1"/>
    <property type="match status" value="1"/>
</dbReference>
<gene>
    <name evidence="5" type="ORF">QLQ12_33840</name>
</gene>
<dbReference type="NCBIfam" id="NF001311">
    <property type="entry name" value="PRK00258.1-3"/>
    <property type="match status" value="1"/>
</dbReference>
<dbReference type="InterPro" id="IPR046346">
    <property type="entry name" value="Aminoacid_DH-like_N_sf"/>
</dbReference>
<evidence type="ECO:0000313" key="6">
    <source>
        <dbReference type="Proteomes" id="UP001241758"/>
    </source>
</evidence>
<dbReference type="GO" id="GO:0004764">
    <property type="term" value="F:shikimate 3-dehydrogenase (NADP+) activity"/>
    <property type="evidence" value="ECO:0007669"/>
    <property type="project" value="UniProtKB-EC"/>
</dbReference>
<dbReference type="InterPro" id="IPR036291">
    <property type="entry name" value="NAD(P)-bd_dom_sf"/>
</dbReference>
<evidence type="ECO:0000256" key="1">
    <source>
        <dbReference type="ARBA" id="ARBA00004871"/>
    </source>
</evidence>
<dbReference type="EMBL" id="JASCTH010000026">
    <property type="protein sequence ID" value="MDI6103606.1"/>
    <property type="molecule type" value="Genomic_DNA"/>
</dbReference>
<evidence type="ECO:0000259" key="4">
    <source>
        <dbReference type="Pfam" id="PF18317"/>
    </source>
</evidence>
<comment type="pathway">
    <text evidence="1">Metabolic intermediate biosynthesis; chorismate biosynthesis; chorismate from D-erythrose 4-phosphate and phosphoenolpyruvate: step 4/7.</text>
</comment>
<organism evidence="5 6">
    <name type="scientific">Actinoplanes sandaracinus</name>
    <dbReference type="NCBI Taxonomy" id="3045177"/>
    <lineage>
        <taxon>Bacteria</taxon>
        <taxon>Bacillati</taxon>
        <taxon>Actinomycetota</taxon>
        <taxon>Actinomycetes</taxon>
        <taxon>Micromonosporales</taxon>
        <taxon>Micromonosporaceae</taxon>
        <taxon>Actinoplanes</taxon>
    </lineage>
</organism>
<accession>A0ABT6WV33</accession>
<dbReference type="PANTHER" id="PTHR21089:SF1">
    <property type="entry name" value="BIFUNCTIONAL 3-DEHYDROQUINATE DEHYDRATASE_SHIKIMATE DEHYDROGENASE, CHLOROPLASTIC"/>
    <property type="match status" value="1"/>
</dbReference>
<dbReference type="SUPFAM" id="SSF53223">
    <property type="entry name" value="Aminoacid dehydrogenase-like, N-terminal domain"/>
    <property type="match status" value="1"/>
</dbReference>
<dbReference type="Proteomes" id="UP001241758">
    <property type="component" value="Unassembled WGS sequence"/>
</dbReference>
<keyword evidence="2" id="KW-0057">Aromatic amino acid biosynthesis</keyword>
<reference evidence="5 6" key="1">
    <citation type="submission" date="2023-05" db="EMBL/GenBank/DDBJ databases">
        <title>Actinoplanes sp. NEAU-A12 genome sequencing.</title>
        <authorList>
            <person name="Wang Z.-S."/>
        </authorList>
    </citation>
    <scope>NUCLEOTIDE SEQUENCE [LARGE SCALE GENOMIC DNA]</scope>
    <source>
        <strain evidence="5 6">NEAU-A12</strain>
    </source>
</reference>
<comment type="caution">
    <text evidence="5">The sequence shown here is derived from an EMBL/GenBank/DDBJ whole genome shotgun (WGS) entry which is preliminary data.</text>
</comment>
<proteinExistence type="predicted"/>
<feature type="domain" description="SDH C-terminal" evidence="4">
    <location>
        <begin position="251"/>
        <end position="281"/>
    </location>
</feature>
<feature type="domain" description="Shikimate dehydrogenase substrate binding N-terminal" evidence="3">
    <location>
        <begin position="11"/>
        <end position="93"/>
    </location>
</feature>